<sequence>MGSHTKAALEMNALAAEMNTFGDSHVDLIGRLIGLTDDVANGPNPDAVATKAELVVDFEAEGLNDWAGRLRDITW</sequence>
<dbReference type="RefSeq" id="WP_090598307.1">
    <property type="nucleotide sequence ID" value="NZ_FNCS01000016.1"/>
</dbReference>
<dbReference type="EMBL" id="FNCS01000016">
    <property type="protein sequence ID" value="SDH01431.1"/>
    <property type="molecule type" value="Genomic_DNA"/>
</dbReference>
<accession>A0A1G7YYB6</accession>
<name>A0A1G7YYB6_9HYPH</name>
<evidence type="ECO:0000313" key="1">
    <source>
        <dbReference type="EMBL" id="SDH01431.1"/>
    </source>
</evidence>
<reference evidence="1 2" key="1">
    <citation type="submission" date="2016-10" db="EMBL/GenBank/DDBJ databases">
        <authorList>
            <person name="de Groot N.N."/>
        </authorList>
    </citation>
    <scope>NUCLEOTIDE SEQUENCE [LARGE SCALE GENOMIC DNA]</scope>
    <source>
        <strain evidence="1 2">CGMCC 1.10267</strain>
    </source>
</reference>
<evidence type="ECO:0000313" key="2">
    <source>
        <dbReference type="Proteomes" id="UP000199495"/>
    </source>
</evidence>
<proteinExistence type="predicted"/>
<protein>
    <submittedName>
        <fullName evidence="1">Uncharacterized protein</fullName>
    </submittedName>
</protein>
<gene>
    <name evidence="1" type="ORF">SAMN04487974_11656</name>
</gene>
<dbReference type="AlphaFoldDB" id="A0A1G7YYB6"/>
<organism evidence="1 2">
    <name type="scientific">Pelagibacterium luteolum</name>
    <dbReference type="NCBI Taxonomy" id="440168"/>
    <lineage>
        <taxon>Bacteria</taxon>
        <taxon>Pseudomonadati</taxon>
        <taxon>Pseudomonadota</taxon>
        <taxon>Alphaproteobacteria</taxon>
        <taxon>Hyphomicrobiales</taxon>
        <taxon>Devosiaceae</taxon>
        <taxon>Pelagibacterium</taxon>
    </lineage>
</organism>
<dbReference type="Proteomes" id="UP000199495">
    <property type="component" value="Unassembled WGS sequence"/>
</dbReference>
<keyword evidence="2" id="KW-1185">Reference proteome</keyword>